<dbReference type="FunFam" id="1.20.81.30:FF:000001">
    <property type="entry name" value="Type II secretion system protein F"/>
    <property type="match status" value="1"/>
</dbReference>
<dbReference type="Proteomes" id="UP000177817">
    <property type="component" value="Unassembled WGS sequence"/>
</dbReference>
<dbReference type="InterPro" id="IPR042094">
    <property type="entry name" value="T2SS_GspF_sf"/>
</dbReference>
<feature type="transmembrane region" description="Helical" evidence="10">
    <location>
        <begin position="170"/>
        <end position="192"/>
    </location>
</feature>
<protein>
    <recommendedName>
        <fullName evidence="11">Type II secretion system protein GspF domain-containing protein</fullName>
    </recommendedName>
</protein>
<dbReference type="PANTHER" id="PTHR30012">
    <property type="entry name" value="GENERAL SECRETION PATHWAY PROTEIN"/>
    <property type="match status" value="1"/>
</dbReference>
<evidence type="ECO:0000256" key="6">
    <source>
        <dbReference type="ARBA" id="ARBA00022692"/>
    </source>
</evidence>
<comment type="similarity">
    <text evidence="2 9">Belongs to the GSP F family.</text>
</comment>
<evidence type="ECO:0000313" key="12">
    <source>
        <dbReference type="EMBL" id="OGY88949.1"/>
    </source>
</evidence>
<proteinExistence type="inferred from homology"/>
<evidence type="ECO:0000256" key="1">
    <source>
        <dbReference type="ARBA" id="ARBA00004429"/>
    </source>
</evidence>
<dbReference type="PRINTS" id="PR00812">
    <property type="entry name" value="BCTERIALGSPF"/>
</dbReference>
<dbReference type="InterPro" id="IPR018076">
    <property type="entry name" value="T2SS_GspF_dom"/>
</dbReference>
<dbReference type="GO" id="GO:0005886">
    <property type="term" value="C:plasma membrane"/>
    <property type="evidence" value="ECO:0007669"/>
    <property type="project" value="UniProtKB-SubCell"/>
</dbReference>
<dbReference type="PANTHER" id="PTHR30012:SF0">
    <property type="entry name" value="TYPE II SECRETION SYSTEM PROTEIN F-RELATED"/>
    <property type="match status" value="1"/>
</dbReference>
<evidence type="ECO:0000313" key="13">
    <source>
        <dbReference type="Proteomes" id="UP000177817"/>
    </source>
</evidence>
<evidence type="ECO:0000256" key="9">
    <source>
        <dbReference type="RuleBase" id="RU003923"/>
    </source>
</evidence>
<keyword evidence="4" id="KW-1003">Cell membrane</keyword>
<evidence type="ECO:0000256" key="7">
    <source>
        <dbReference type="ARBA" id="ARBA00022989"/>
    </source>
</evidence>
<evidence type="ECO:0000256" key="3">
    <source>
        <dbReference type="ARBA" id="ARBA00022448"/>
    </source>
</evidence>
<comment type="caution">
    <text evidence="12">The sequence shown here is derived from an EMBL/GenBank/DDBJ whole genome shotgun (WGS) entry which is preliminary data.</text>
</comment>
<dbReference type="GO" id="GO:0015628">
    <property type="term" value="P:protein secretion by the type II secretion system"/>
    <property type="evidence" value="ECO:0007669"/>
    <property type="project" value="TreeGrafter"/>
</dbReference>
<evidence type="ECO:0000256" key="2">
    <source>
        <dbReference type="ARBA" id="ARBA00005745"/>
    </source>
</evidence>
<reference evidence="12 13" key="1">
    <citation type="journal article" date="2016" name="Nat. Commun.">
        <title>Thousands of microbial genomes shed light on interconnected biogeochemical processes in an aquifer system.</title>
        <authorList>
            <person name="Anantharaman K."/>
            <person name="Brown C.T."/>
            <person name="Hug L.A."/>
            <person name="Sharon I."/>
            <person name="Castelle C.J."/>
            <person name="Probst A.J."/>
            <person name="Thomas B.C."/>
            <person name="Singh A."/>
            <person name="Wilkins M.J."/>
            <person name="Karaoz U."/>
            <person name="Brodie E.L."/>
            <person name="Williams K.H."/>
            <person name="Hubbard S.S."/>
            <person name="Banfield J.F."/>
        </authorList>
    </citation>
    <scope>NUCLEOTIDE SEQUENCE [LARGE SCALE GENOMIC DNA]</scope>
</reference>
<keyword evidence="7 10" id="KW-1133">Transmembrane helix</keyword>
<dbReference type="PROSITE" id="PS00874">
    <property type="entry name" value="T2SP_F"/>
    <property type="match status" value="1"/>
</dbReference>
<evidence type="ECO:0000256" key="5">
    <source>
        <dbReference type="ARBA" id="ARBA00022519"/>
    </source>
</evidence>
<accession>A0A1G2BKA5</accession>
<name>A0A1G2BKA5_9BACT</name>
<feature type="domain" description="Type II secretion system protein GspF" evidence="11">
    <location>
        <begin position="275"/>
        <end position="397"/>
    </location>
</feature>
<keyword evidence="3 9" id="KW-0813">Transport</keyword>
<sequence length="405" mass="45351">MPAFSYTALDKSNAFVKSSVTAASLVKARRQLHRDGFQVVNIRRETRNAGAASRLNTLLTRISRVDRIFFTRYLNTLLESGIPLDQALKITAEQVEKPVFKHVLQDMHSQVLQGQPLHAALLRHKKYFSPFFINLVKVGERSGKLHEVLLHALEQQEQDYELVSKVRGAMVYPAIIVAAAIVIVTFMMVFVVPKITGILLEYNVELPLTTRILIATSHFLATFGIVVIPLAVAFCVVGFRLWVSTTSGKRQWDTLKLNIPVFKNIVREFNLARISRAMSALLKSGVPVDQAFDLAASVSGNVHYQNSLRSGVVFIRKGIAMTEIFHGYPKLYPPLATRMVEVGERSGRIDHMFDRLATFYEKSVARTLASLSTIIEPFLLLLIGFIVGFLGLAILTPIWKFAQTV</sequence>
<evidence type="ECO:0000256" key="4">
    <source>
        <dbReference type="ARBA" id="ARBA00022475"/>
    </source>
</evidence>
<dbReference type="InterPro" id="IPR003004">
    <property type="entry name" value="GspF/PilC"/>
</dbReference>
<dbReference type="InterPro" id="IPR001992">
    <property type="entry name" value="T2SS_GspF/T4SS_PilC_CS"/>
</dbReference>
<evidence type="ECO:0000256" key="10">
    <source>
        <dbReference type="SAM" id="Phobius"/>
    </source>
</evidence>
<feature type="domain" description="Type II secretion system protein GspF" evidence="11">
    <location>
        <begin position="70"/>
        <end position="193"/>
    </location>
</feature>
<dbReference type="AlphaFoldDB" id="A0A1G2BKA5"/>
<dbReference type="EMBL" id="MHKK01000047">
    <property type="protein sequence ID" value="OGY88949.1"/>
    <property type="molecule type" value="Genomic_DNA"/>
</dbReference>
<organism evidence="12 13">
    <name type="scientific">Candidatus Komeilibacteria bacterium RIFCSPHIGHO2_01_FULL_52_14</name>
    <dbReference type="NCBI Taxonomy" id="1798549"/>
    <lineage>
        <taxon>Bacteria</taxon>
        <taxon>Candidatus Komeiliibacteriota</taxon>
    </lineage>
</organism>
<feature type="transmembrane region" description="Helical" evidence="10">
    <location>
        <begin position="378"/>
        <end position="399"/>
    </location>
</feature>
<keyword evidence="8 10" id="KW-0472">Membrane</keyword>
<comment type="subcellular location">
    <subcellularLocation>
        <location evidence="1">Cell inner membrane</location>
        <topology evidence="1">Multi-pass membrane protein</topology>
    </subcellularLocation>
    <subcellularLocation>
        <location evidence="9">Cell membrane</location>
        <topology evidence="9">Multi-pass membrane protein</topology>
    </subcellularLocation>
</comment>
<feature type="transmembrane region" description="Helical" evidence="10">
    <location>
        <begin position="212"/>
        <end position="243"/>
    </location>
</feature>
<dbReference type="Gene3D" id="1.20.81.30">
    <property type="entry name" value="Type II secretion system (T2SS), domain F"/>
    <property type="match status" value="2"/>
</dbReference>
<evidence type="ECO:0000259" key="11">
    <source>
        <dbReference type="Pfam" id="PF00482"/>
    </source>
</evidence>
<gene>
    <name evidence="12" type="ORF">A2677_00670</name>
</gene>
<evidence type="ECO:0000256" key="8">
    <source>
        <dbReference type="ARBA" id="ARBA00023136"/>
    </source>
</evidence>
<keyword evidence="5" id="KW-0997">Cell inner membrane</keyword>
<dbReference type="Pfam" id="PF00482">
    <property type="entry name" value="T2SSF"/>
    <property type="match status" value="2"/>
</dbReference>
<keyword evidence="6 9" id="KW-0812">Transmembrane</keyword>